<keyword evidence="1" id="KW-0472">Membrane</keyword>
<protein>
    <recommendedName>
        <fullName evidence="4">Glycosyltransferase RgtA/B/C/D-like domain-containing protein</fullName>
    </recommendedName>
</protein>
<accession>A0A328BFC5</accession>
<feature type="transmembrane region" description="Helical" evidence="1">
    <location>
        <begin position="130"/>
        <end position="151"/>
    </location>
</feature>
<feature type="transmembrane region" description="Helical" evidence="1">
    <location>
        <begin position="379"/>
        <end position="395"/>
    </location>
</feature>
<evidence type="ECO:0000256" key="1">
    <source>
        <dbReference type="SAM" id="Phobius"/>
    </source>
</evidence>
<name>A0A328BFC5_9BACT</name>
<dbReference type="OrthoDB" id="865945at2"/>
<evidence type="ECO:0000313" key="2">
    <source>
        <dbReference type="EMBL" id="RAK65773.1"/>
    </source>
</evidence>
<feature type="transmembrane region" description="Helical" evidence="1">
    <location>
        <begin position="354"/>
        <end position="372"/>
    </location>
</feature>
<feature type="transmembrane region" description="Helical" evidence="1">
    <location>
        <begin position="401"/>
        <end position="418"/>
    </location>
</feature>
<feature type="transmembrane region" description="Helical" evidence="1">
    <location>
        <begin position="105"/>
        <end position="123"/>
    </location>
</feature>
<feature type="transmembrane region" description="Helical" evidence="1">
    <location>
        <begin position="305"/>
        <end position="323"/>
    </location>
</feature>
<organism evidence="2 3">
    <name type="scientific">Hymenobacter edaphi</name>
    <dbReference type="NCBI Taxonomy" id="2211146"/>
    <lineage>
        <taxon>Bacteria</taxon>
        <taxon>Pseudomonadati</taxon>
        <taxon>Bacteroidota</taxon>
        <taxon>Cytophagia</taxon>
        <taxon>Cytophagales</taxon>
        <taxon>Hymenobacteraceae</taxon>
        <taxon>Hymenobacter</taxon>
    </lineage>
</organism>
<comment type="caution">
    <text evidence="2">The sequence shown here is derived from an EMBL/GenBank/DDBJ whole genome shotgun (WGS) entry which is preliminary data.</text>
</comment>
<dbReference type="EMBL" id="QHKM01000004">
    <property type="protein sequence ID" value="RAK65773.1"/>
    <property type="molecule type" value="Genomic_DNA"/>
</dbReference>
<feature type="transmembrane region" description="Helical" evidence="1">
    <location>
        <begin position="226"/>
        <end position="246"/>
    </location>
</feature>
<reference evidence="3" key="1">
    <citation type="submission" date="2018-05" db="EMBL/GenBank/DDBJ databases">
        <authorList>
            <person name="Nie L."/>
        </authorList>
    </citation>
    <scope>NUCLEOTIDE SEQUENCE [LARGE SCALE GENOMIC DNA]</scope>
    <source>
        <strain evidence="3">NL</strain>
    </source>
</reference>
<feature type="transmembrane region" description="Helical" evidence="1">
    <location>
        <begin position="27"/>
        <end position="54"/>
    </location>
</feature>
<proteinExistence type="predicted"/>
<evidence type="ECO:0008006" key="4">
    <source>
        <dbReference type="Google" id="ProtNLM"/>
    </source>
</evidence>
<keyword evidence="3" id="KW-1185">Reference proteome</keyword>
<feature type="transmembrane region" description="Helical" evidence="1">
    <location>
        <begin position="157"/>
        <end position="178"/>
    </location>
</feature>
<dbReference type="Proteomes" id="UP000248553">
    <property type="component" value="Unassembled WGS sequence"/>
</dbReference>
<gene>
    <name evidence="2" type="ORF">DLM85_13715</name>
</gene>
<evidence type="ECO:0000313" key="3">
    <source>
        <dbReference type="Proteomes" id="UP000248553"/>
    </source>
</evidence>
<dbReference type="AlphaFoldDB" id="A0A328BFC5"/>
<dbReference type="RefSeq" id="WP_111478683.1">
    <property type="nucleotide sequence ID" value="NZ_QHKM01000004.1"/>
</dbReference>
<feature type="transmembrane region" description="Helical" evidence="1">
    <location>
        <begin position="185"/>
        <end position="206"/>
    </location>
</feature>
<feature type="transmembrane region" description="Helical" evidence="1">
    <location>
        <begin position="489"/>
        <end position="508"/>
    </location>
</feature>
<keyword evidence="1" id="KW-1133">Transmembrane helix</keyword>
<keyword evidence="1" id="KW-0812">Transmembrane</keyword>
<feature type="transmembrane region" description="Helical" evidence="1">
    <location>
        <begin position="425"/>
        <end position="444"/>
    </location>
</feature>
<sequence>MLPTSSPAVAHEPASFVDTLYRSPARVFFVLSTLLSLWYMFLPDIIPLHNGFAWEGEYYRRIAMSLEYNMFDIRINSYSIQRIFPFVILHWFFRGLGIPFTDANLILWMQVFNMLLGALNVYVWHRTARALGLSLAGEWIGFVALMVNFAFAKYDVYIPFTTDRLSATVGLLSLYFYVRRNSLALWLNALVSLSIWPTALAYNLLLLLIPYSEALPKTTNRGLSRAWAIAVALLFSGLFVGVLYVRKVPVPPRMTPDVHSLLPVGIVLTGLFLYYTQWTLARQVLPGWPELWALVRRTLRPRLEWLYVAVLLVAYVALTRVLGDPSRPYLPFKTFLINTTFAVLQRPLQFLVSHGVYYGLCTIVFCLFWRRVVAVQHRLGLGLALMFMIVMLQGINSETRQLGNVLPLLALVTALVAETFELRRAAVLGTAGLMFLISKAWLPFNWFDPTYGKPNDRFPSFSFVHDGFMLHWPFQVYFMNQGPWISNEYLIGQGLVLILVAWLVYRLFQLRRPAGPGAEAGASE</sequence>